<dbReference type="InterPro" id="IPR036404">
    <property type="entry name" value="Jacalin-like_lectin_dom_sf"/>
</dbReference>
<dbReference type="InterPro" id="IPR053002">
    <property type="entry name" value="Metalloproteinase_M10B"/>
</dbReference>
<dbReference type="PANTHER" id="PTHR21054">
    <property type="entry name" value="ZINC METALLOPROTEINASE-RELATED"/>
    <property type="match status" value="1"/>
</dbReference>
<dbReference type="PANTHER" id="PTHR21054:SF2">
    <property type="entry name" value="MIP04191P"/>
    <property type="match status" value="1"/>
</dbReference>
<sequence length="726" mass="81027">MIEFNYQNGEIVSSPAVIVSGRVSQFIQAGLVQFVNNSNKVFPPQFFEINNGQFKAFLHVSPGEANVFEVHALKDAYLNDLGFPEKAGNVVDKGSLTLYFNPLPENKPVHLCVVVGKDSYGAYDMPKYKLNRGQQPDFSSAIQRLKVAARMMQAFTQDEFHRLGLSNRSFQFVEETVNHQAIFGYNVDLPLPHQEVKVHVLHSPKTVAELRSPDYAQQNPKAKDNGFCFSHAIDLIEKSDLIEPYKRTGTAIQCAVMYLDSHWDGKLISTHAALGGGTGTVKMAVFGSHGLHSYPLTFPQISPSFVDATHLSINEVANDCNQCGTSWECLNICMGAFMHEIGHLFGSPHQVDGVMLRDYMWWNRSFMTRETECLRTNSSGAVIGNDGHWQKECHWNIMDLMRYLYHGSFSIPVDKGDESFSKSFVTTMEPDQSYRNRDVPSMFISGPGEVVVKSTSGIFMVEICGDDLARYHIDFYPRSYGGPGLQHEITLNFEELMGHFKRNWNGAKDNFDMRILSVSGDLWKKDFKSTFEDKHRIIRSDFGLGRGEIDGHKSDVLGRENGSMKFIGFDVSRVYKVRIYHGHALDGATFYFHGAQSEKANSDAPPVPPRNYLSRFANKLLGSQDVISSGNGGGQGGEVTIGNIKPHYTDFVLNPGERISKFLFQNGQWIDGMEVHTTLGRSSGMLGNSGGGHLSILEPPQKDTIVGLYGYCGLWMDGIGMIYAQI</sequence>
<name>A0A1L0BZS9_9ASCO</name>
<evidence type="ECO:0000313" key="2">
    <source>
        <dbReference type="Proteomes" id="UP000182259"/>
    </source>
</evidence>
<dbReference type="GO" id="GO:0005737">
    <property type="term" value="C:cytoplasm"/>
    <property type="evidence" value="ECO:0007669"/>
    <property type="project" value="TreeGrafter"/>
</dbReference>
<dbReference type="Proteomes" id="UP000182259">
    <property type="component" value="Chromosome V"/>
</dbReference>
<dbReference type="EMBL" id="LT635768">
    <property type="protein sequence ID" value="SGZ56833.1"/>
    <property type="molecule type" value="Genomic_DNA"/>
</dbReference>
<proteinExistence type="predicted"/>
<evidence type="ECO:0000313" key="1">
    <source>
        <dbReference type="EMBL" id="SGZ56833.1"/>
    </source>
</evidence>
<dbReference type="Gene3D" id="2.100.10.30">
    <property type="entry name" value="Jacalin-like lectin domain"/>
    <property type="match status" value="1"/>
</dbReference>
<dbReference type="InterPro" id="IPR021917">
    <property type="entry name" value="Unchr_Zn-peptidase-like"/>
</dbReference>
<dbReference type="Pfam" id="PF12044">
    <property type="entry name" value="Metallopep"/>
    <property type="match status" value="1"/>
</dbReference>
<dbReference type="SUPFAM" id="SSF51101">
    <property type="entry name" value="Mannose-binding lectins"/>
    <property type="match status" value="1"/>
</dbReference>
<dbReference type="AlphaFoldDB" id="A0A1L0BZS9"/>
<protein>
    <submittedName>
        <fullName evidence="1">CIC11C00000001795</fullName>
    </submittedName>
</protein>
<gene>
    <name evidence="1" type="ORF">SAMEA4029009_CIC11G00000001795</name>
</gene>
<organism evidence="1 2">
    <name type="scientific">Sungouiella intermedia</name>
    <dbReference type="NCBI Taxonomy" id="45354"/>
    <lineage>
        <taxon>Eukaryota</taxon>
        <taxon>Fungi</taxon>
        <taxon>Dikarya</taxon>
        <taxon>Ascomycota</taxon>
        <taxon>Saccharomycotina</taxon>
        <taxon>Pichiomycetes</taxon>
        <taxon>Metschnikowiaceae</taxon>
        <taxon>Sungouiella</taxon>
    </lineage>
</organism>
<reference evidence="1 2" key="1">
    <citation type="submission" date="2016-10" db="EMBL/GenBank/DDBJ databases">
        <authorList>
            <person name="de Groot N.N."/>
        </authorList>
    </citation>
    <scope>NUCLEOTIDE SEQUENCE [LARGE SCALE GENOMIC DNA]</scope>
    <source>
        <strain evidence="1 2">PYCC 4715</strain>
    </source>
</reference>
<accession>A0A1L0BZS9</accession>